<proteinExistence type="predicted"/>
<organism evidence="1">
    <name type="scientific">Aplanochytrium stocchinoi</name>
    <dbReference type="NCBI Taxonomy" id="215587"/>
    <lineage>
        <taxon>Eukaryota</taxon>
        <taxon>Sar</taxon>
        <taxon>Stramenopiles</taxon>
        <taxon>Bigyra</taxon>
        <taxon>Labyrinthulomycetes</taxon>
        <taxon>Thraustochytrida</taxon>
        <taxon>Thraustochytriidae</taxon>
        <taxon>Aplanochytrium</taxon>
    </lineage>
</organism>
<evidence type="ECO:0000313" key="1">
    <source>
        <dbReference type="EMBL" id="CAE0442241.1"/>
    </source>
</evidence>
<dbReference type="EMBL" id="HBIN01016263">
    <property type="protein sequence ID" value="CAE0442241.1"/>
    <property type="molecule type" value="Transcribed_RNA"/>
</dbReference>
<gene>
    <name evidence="1" type="ORF">ASTO00021_LOCUS12352</name>
</gene>
<dbReference type="AlphaFoldDB" id="A0A7S3PKE3"/>
<reference evidence="1" key="1">
    <citation type="submission" date="2021-01" db="EMBL/GenBank/DDBJ databases">
        <authorList>
            <person name="Corre E."/>
            <person name="Pelletier E."/>
            <person name="Niang G."/>
            <person name="Scheremetjew M."/>
            <person name="Finn R."/>
            <person name="Kale V."/>
            <person name="Holt S."/>
            <person name="Cochrane G."/>
            <person name="Meng A."/>
            <person name="Brown T."/>
            <person name="Cohen L."/>
        </authorList>
    </citation>
    <scope>NUCLEOTIDE SEQUENCE</scope>
    <source>
        <strain evidence="1">GSBS06</strain>
    </source>
</reference>
<accession>A0A7S3PKE3</accession>
<protein>
    <submittedName>
        <fullName evidence="1">Uncharacterized protein</fullName>
    </submittedName>
</protein>
<name>A0A7S3PKE3_9STRA</name>
<sequence>MDEERAAFVSDRIVEVLKAEFGLGDLGIGIMQKWMRKMAVDDPEGNLKRVRAWLIEAFNRKSSSVSIKDDSINKWQRGCPDIVPNLTARPFWCTRFTPKDDLYYFLRKLAANADRICKELVATKGKKLFQPYRAPNWVRL</sequence>